<reference evidence="11 12" key="2">
    <citation type="submission" date="2015-01" db="EMBL/GenBank/DDBJ databases">
        <title>Draft Genome Sequences of Four Bacillus thermoamylovorans Strains, Isolated From Food Products.</title>
        <authorList>
            <person name="Krawcyk A.O."/>
            <person name="Berendsen E.M."/>
            <person name="Eijlander R.T."/>
            <person name="de Jong A."/>
            <person name="Wells-Bennik M."/>
            <person name="Kuipers O.P."/>
        </authorList>
    </citation>
    <scope>NUCLEOTIDE SEQUENCE [LARGE SCALE GENOMIC DNA]</scope>
    <source>
        <strain evidence="11 12">B4167</strain>
    </source>
</reference>
<dbReference type="Proteomes" id="UP000032076">
    <property type="component" value="Unassembled WGS sequence"/>
</dbReference>
<keyword evidence="7 8" id="KW-0472">Membrane</keyword>
<dbReference type="Pfam" id="PF12822">
    <property type="entry name" value="ECF_trnsprt"/>
    <property type="match status" value="1"/>
</dbReference>
<dbReference type="PATRIC" id="fig|35841.6.peg.3442"/>
<dbReference type="InterPro" id="IPR025720">
    <property type="entry name" value="RibU"/>
</dbReference>
<comment type="similarity">
    <text evidence="2 8">Belongs to the prokaryotic riboflavin transporter (P-RFT) (TC 2.A.87) family.</text>
</comment>
<dbReference type="Gene3D" id="1.10.1760.20">
    <property type="match status" value="1"/>
</dbReference>
<dbReference type="PANTHER" id="PTHR38438">
    <property type="entry name" value="RIBOFLAVIN TRANSPORTER RIBU"/>
    <property type="match status" value="1"/>
</dbReference>
<accession>A0A090IV13</accession>
<dbReference type="Proteomes" id="UP000040576">
    <property type="component" value="Unassembled WGS sequence"/>
</dbReference>
<evidence type="ECO:0000256" key="8">
    <source>
        <dbReference type="PIRNR" id="PIRNR037778"/>
    </source>
</evidence>
<gene>
    <name evidence="11" type="ORF">B4167_0643</name>
    <name evidence="10" type="ORF">BT1A1_2084</name>
</gene>
<dbReference type="RefSeq" id="WP_034770713.1">
    <property type="nucleotide sequence ID" value="NZ_CCRF01000061.1"/>
</dbReference>
<keyword evidence="13" id="KW-1185">Reference proteome</keyword>
<organism evidence="10 13">
    <name type="scientific">Caldibacillus thermoamylovorans</name>
    <dbReference type="NCBI Taxonomy" id="35841"/>
    <lineage>
        <taxon>Bacteria</taxon>
        <taxon>Bacillati</taxon>
        <taxon>Bacillota</taxon>
        <taxon>Bacilli</taxon>
        <taxon>Bacillales</taxon>
        <taxon>Bacillaceae</taxon>
        <taxon>Caldibacillus</taxon>
    </lineage>
</organism>
<dbReference type="GO" id="GO:0005886">
    <property type="term" value="C:plasma membrane"/>
    <property type="evidence" value="ECO:0007669"/>
    <property type="project" value="UniProtKB-SubCell"/>
</dbReference>
<proteinExistence type="inferred from homology"/>
<feature type="transmembrane region" description="Helical" evidence="9">
    <location>
        <begin position="83"/>
        <end position="101"/>
    </location>
</feature>
<evidence type="ECO:0000313" key="13">
    <source>
        <dbReference type="Proteomes" id="UP000040576"/>
    </source>
</evidence>
<dbReference type="InterPro" id="IPR024529">
    <property type="entry name" value="ECF_trnsprt_substrate-spec"/>
</dbReference>
<dbReference type="GO" id="GO:0032217">
    <property type="term" value="F:riboflavin transmembrane transporter activity"/>
    <property type="evidence" value="ECO:0007669"/>
    <property type="project" value="UniProtKB-UniRule"/>
</dbReference>
<name>A0A090IV13_9BACI</name>
<feature type="transmembrane region" description="Helical" evidence="9">
    <location>
        <begin position="108"/>
        <end position="132"/>
    </location>
</feature>
<evidence type="ECO:0000256" key="6">
    <source>
        <dbReference type="ARBA" id="ARBA00022989"/>
    </source>
</evidence>
<evidence type="ECO:0000256" key="9">
    <source>
        <dbReference type="SAM" id="Phobius"/>
    </source>
</evidence>
<evidence type="ECO:0000256" key="5">
    <source>
        <dbReference type="ARBA" id="ARBA00022692"/>
    </source>
</evidence>
<dbReference type="PANTHER" id="PTHR38438:SF1">
    <property type="entry name" value="RIBOFLAVIN TRANSPORTER RIBU"/>
    <property type="match status" value="1"/>
</dbReference>
<feature type="transmembrane region" description="Helical" evidence="9">
    <location>
        <begin position="152"/>
        <end position="173"/>
    </location>
</feature>
<sequence>MKKFNVKAFVTIGMLSGVAYVLMLLNFPLPGFPTWLKIDFSDIPALIGAMIMGPAAGILIELIKNLLDLISTGSETGVPVGHIANFVTGICFILPTYFVYLKIKTTKGLTIALATASVITALVMSVLNYFVFIPMYGYFLNFHLPNEVVVQAILPFNLLKGILISAVFFGLYIRMQSWIQKQQSAFNQV</sequence>
<evidence type="ECO:0000256" key="7">
    <source>
        <dbReference type="ARBA" id="ARBA00023136"/>
    </source>
</evidence>
<keyword evidence="5 9" id="KW-0812">Transmembrane</keyword>
<evidence type="ECO:0000313" key="10">
    <source>
        <dbReference type="EMBL" id="CEE01906.1"/>
    </source>
</evidence>
<dbReference type="EMBL" id="JXLU01000096">
    <property type="protein sequence ID" value="KIO72315.1"/>
    <property type="molecule type" value="Genomic_DNA"/>
</dbReference>
<dbReference type="AlphaFoldDB" id="A0A090IV13"/>
<evidence type="ECO:0000256" key="1">
    <source>
        <dbReference type="ARBA" id="ARBA00004651"/>
    </source>
</evidence>
<keyword evidence="4 8" id="KW-1003">Cell membrane</keyword>
<feature type="transmembrane region" description="Helical" evidence="9">
    <location>
        <begin position="45"/>
        <end position="63"/>
    </location>
</feature>
<comment type="function">
    <text evidence="8">Probably a riboflavin-binding protein that interacts with the energy-coupling factor (ECF) ABC-transporter complex.</text>
</comment>
<reference evidence="10 13" key="1">
    <citation type="submission" date="2014-07" db="EMBL/GenBank/DDBJ databases">
        <authorList>
            <person name="Wibberg Daniel"/>
        </authorList>
    </citation>
    <scope>NUCLEOTIDE SEQUENCE [LARGE SCALE GENOMIC DNA]</scope>
</reference>
<dbReference type="OrthoDB" id="9809216at2"/>
<protein>
    <recommendedName>
        <fullName evidence="8">Riboflavin transporter</fullName>
    </recommendedName>
</protein>
<evidence type="ECO:0000313" key="12">
    <source>
        <dbReference type="Proteomes" id="UP000032076"/>
    </source>
</evidence>
<evidence type="ECO:0000313" key="11">
    <source>
        <dbReference type="EMBL" id="KIO72315.1"/>
    </source>
</evidence>
<keyword evidence="3 8" id="KW-0813">Transport</keyword>
<dbReference type="PIRSF" id="PIRSF037778">
    <property type="entry name" value="UCP037778_transp_RibU"/>
    <property type="match status" value="1"/>
</dbReference>
<feature type="transmembrane region" description="Helical" evidence="9">
    <location>
        <begin position="6"/>
        <end position="25"/>
    </location>
</feature>
<evidence type="ECO:0000256" key="3">
    <source>
        <dbReference type="ARBA" id="ARBA00022448"/>
    </source>
</evidence>
<dbReference type="EMBL" id="CCRF01000061">
    <property type="protein sequence ID" value="CEE01906.1"/>
    <property type="molecule type" value="Genomic_DNA"/>
</dbReference>
<evidence type="ECO:0000256" key="4">
    <source>
        <dbReference type="ARBA" id="ARBA00022475"/>
    </source>
</evidence>
<keyword evidence="6 9" id="KW-1133">Transmembrane helix</keyword>
<evidence type="ECO:0000256" key="2">
    <source>
        <dbReference type="ARBA" id="ARBA00005540"/>
    </source>
</evidence>
<comment type="subcellular location">
    <subcellularLocation>
        <location evidence="1">Cell membrane</location>
        <topology evidence="1">Multi-pass membrane protein</topology>
    </subcellularLocation>
</comment>
<dbReference type="eggNOG" id="COG3601">
    <property type="taxonomic scope" value="Bacteria"/>
</dbReference>
<dbReference type="STRING" id="35841.B4167_0643"/>